<keyword evidence="1" id="KW-0732">Signal</keyword>
<sequence>MKRAILTLSALLLLSSPAPLLAADNLASQILGKWCMNTEEYDGEISVQGSLFEFLADGTYIAKMPTRSQDRYSIEGNTLHLENFGDMQITAISQHEMTGKVYSTYHFTRDHCLPIVAQAFKLTELNNSIIEKNLTKVKKLVADGVNVSQPDTRSSLRSTPVMVALKYGDLETLKYLLSLKPDLAQTNAMGETALDVAKKSDNPDYLALIQAAQ</sequence>
<dbReference type="EMBL" id="JBHSAF010000001">
    <property type="protein sequence ID" value="MFC3912488.1"/>
    <property type="molecule type" value="Genomic_DNA"/>
</dbReference>
<organism evidence="2 3">
    <name type="scientific">Pseudaeromonas sharmana</name>
    <dbReference type="NCBI Taxonomy" id="328412"/>
    <lineage>
        <taxon>Bacteria</taxon>
        <taxon>Pseudomonadati</taxon>
        <taxon>Pseudomonadota</taxon>
        <taxon>Gammaproteobacteria</taxon>
        <taxon>Aeromonadales</taxon>
        <taxon>Aeromonadaceae</taxon>
        <taxon>Pseudaeromonas</taxon>
    </lineage>
</organism>
<dbReference type="Proteomes" id="UP001595692">
    <property type="component" value="Unassembled WGS sequence"/>
</dbReference>
<reference evidence="3" key="1">
    <citation type="journal article" date="2019" name="Int. J. Syst. Evol. Microbiol.">
        <title>The Global Catalogue of Microorganisms (GCM) 10K type strain sequencing project: providing services to taxonomists for standard genome sequencing and annotation.</title>
        <authorList>
            <consortium name="The Broad Institute Genomics Platform"/>
            <consortium name="The Broad Institute Genome Sequencing Center for Infectious Disease"/>
            <person name="Wu L."/>
            <person name="Ma J."/>
        </authorList>
    </citation>
    <scope>NUCLEOTIDE SEQUENCE [LARGE SCALE GENOMIC DNA]</scope>
    <source>
        <strain evidence="3">CCUG 54939</strain>
    </source>
</reference>
<evidence type="ECO:0000256" key="1">
    <source>
        <dbReference type="SAM" id="SignalP"/>
    </source>
</evidence>
<feature type="chain" id="PRO_5047263868" evidence="1">
    <location>
        <begin position="23"/>
        <end position="213"/>
    </location>
</feature>
<keyword evidence="3" id="KW-1185">Reference proteome</keyword>
<evidence type="ECO:0000313" key="2">
    <source>
        <dbReference type="EMBL" id="MFC3912488.1"/>
    </source>
</evidence>
<dbReference type="SUPFAM" id="SSF48403">
    <property type="entry name" value="Ankyrin repeat"/>
    <property type="match status" value="1"/>
</dbReference>
<protein>
    <submittedName>
        <fullName evidence="2">Ankyrin repeat domain-containing protein</fullName>
    </submittedName>
</protein>
<dbReference type="Pfam" id="PF12796">
    <property type="entry name" value="Ank_2"/>
    <property type="match status" value="1"/>
</dbReference>
<comment type="caution">
    <text evidence="2">The sequence shown here is derived from an EMBL/GenBank/DDBJ whole genome shotgun (WGS) entry which is preliminary data.</text>
</comment>
<dbReference type="RefSeq" id="WP_377150596.1">
    <property type="nucleotide sequence ID" value="NZ_JBHSAF010000001.1"/>
</dbReference>
<gene>
    <name evidence="2" type="ORF">ACFOSS_03270</name>
</gene>
<dbReference type="InterPro" id="IPR036770">
    <property type="entry name" value="Ankyrin_rpt-contain_sf"/>
</dbReference>
<evidence type="ECO:0000313" key="3">
    <source>
        <dbReference type="Proteomes" id="UP001595692"/>
    </source>
</evidence>
<proteinExistence type="predicted"/>
<accession>A0ABV8CKA5</accession>
<dbReference type="InterPro" id="IPR002110">
    <property type="entry name" value="Ankyrin_rpt"/>
</dbReference>
<dbReference type="Gene3D" id="1.25.40.20">
    <property type="entry name" value="Ankyrin repeat-containing domain"/>
    <property type="match status" value="1"/>
</dbReference>
<feature type="signal peptide" evidence="1">
    <location>
        <begin position="1"/>
        <end position="22"/>
    </location>
</feature>
<name>A0ABV8CKA5_9GAMM</name>